<accession>A0ABV3UPT9</accession>
<organism evidence="1 2">
    <name type="scientific">Serratia quinivorans</name>
    <dbReference type="NCBI Taxonomy" id="137545"/>
    <lineage>
        <taxon>Bacteria</taxon>
        <taxon>Pseudomonadati</taxon>
        <taxon>Pseudomonadota</taxon>
        <taxon>Gammaproteobacteria</taxon>
        <taxon>Enterobacterales</taxon>
        <taxon>Yersiniaceae</taxon>
        <taxon>Serratia</taxon>
    </lineage>
</organism>
<proteinExistence type="predicted"/>
<gene>
    <name evidence="1" type="ORF">AB4M04_26355</name>
</gene>
<evidence type="ECO:0000313" key="2">
    <source>
        <dbReference type="Proteomes" id="UP001558101"/>
    </source>
</evidence>
<keyword evidence="2" id="KW-1185">Reference proteome</keyword>
<dbReference type="PANTHER" id="PTHR30451:SF21">
    <property type="entry name" value="FIMBRIAL USHER DOMAIN-CONTAINING PROTEIN YDET-RELATED"/>
    <property type="match status" value="1"/>
</dbReference>
<protein>
    <submittedName>
        <fullName evidence="1">Fimbria/pilus outer membrane usher protein</fullName>
    </submittedName>
</protein>
<sequence>MGYSNSWRGISYGVNWNYNRSTQGTTRSNDQQIALNLNVPLNLWDNNNAWVNYGLNSTKGGATSHNLGLSGVALPDNSLSWG</sequence>
<dbReference type="EMBL" id="JBFQXQ010000172">
    <property type="protein sequence ID" value="MEX3175569.1"/>
    <property type="molecule type" value="Genomic_DNA"/>
</dbReference>
<dbReference type="InterPro" id="IPR000015">
    <property type="entry name" value="Fimb_usher"/>
</dbReference>
<dbReference type="Pfam" id="PF00577">
    <property type="entry name" value="Usher"/>
    <property type="match status" value="1"/>
</dbReference>
<dbReference type="RefSeq" id="WP_368454674.1">
    <property type="nucleotide sequence ID" value="NZ_JBFQXQ010000172.1"/>
</dbReference>
<evidence type="ECO:0000313" key="1">
    <source>
        <dbReference type="EMBL" id="MEX3175569.1"/>
    </source>
</evidence>
<comment type="caution">
    <text evidence="1">The sequence shown here is derived from an EMBL/GenBank/DDBJ whole genome shotgun (WGS) entry which is preliminary data.</text>
</comment>
<name>A0ABV3UPT9_9GAMM</name>
<dbReference type="Proteomes" id="UP001558101">
    <property type="component" value="Unassembled WGS sequence"/>
</dbReference>
<dbReference type="PANTHER" id="PTHR30451">
    <property type="entry name" value="OUTER MEMBRANE USHER PROTEIN"/>
    <property type="match status" value="1"/>
</dbReference>
<reference evidence="1 2" key="1">
    <citation type="submission" date="2024-07" db="EMBL/GenBank/DDBJ databases">
        <title>Genomes of novel Serratia strains from suburban soil.</title>
        <authorList>
            <person name="Markert E.X."/>
            <person name="Severe K."/>
            <person name="Severe L."/>
            <person name="Twing K.I."/>
            <person name="Ward L.M."/>
        </authorList>
    </citation>
    <scope>NUCLEOTIDE SEQUENCE [LARGE SCALE GENOMIC DNA]</scope>
    <source>
        <strain evidence="1 2">3C-UT</strain>
    </source>
</reference>
<feature type="non-terminal residue" evidence="1">
    <location>
        <position position="82"/>
    </location>
</feature>